<dbReference type="OrthoDB" id="282074at2"/>
<accession>A0A402D026</accession>
<protein>
    <submittedName>
        <fullName evidence="1">Uncharacterized protein</fullName>
    </submittedName>
</protein>
<keyword evidence="2" id="KW-1185">Reference proteome</keyword>
<gene>
    <name evidence="1" type="ORF">CCAX7_57990</name>
</gene>
<evidence type="ECO:0000313" key="1">
    <source>
        <dbReference type="EMBL" id="BDI33748.1"/>
    </source>
</evidence>
<dbReference type="KEGG" id="ccot:CCAX7_57990"/>
<organism evidence="1 2">
    <name type="scientific">Capsulimonas corticalis</name>
    <dbReference type="NCBI Taxonomy" id="2219043"/>
    <lineage>
        <taxon>Bacteria</taxon>
        <taxon>Bacillati</taxon>
        <taxon>Armatimonadota</taxon>
        <taxon>Armatimonadia</taxon>
        <taxon>Capsulimonadales</taxon>
        <taxon>Capsulimonadaceae</taxon>
        <taxon>Capsulimonas</taxon>
    </lineage>
</organism>
<reference evidence="1 2" key="1">
    <citation type="journal article" date="2019" name="Int. J. Syst. Evol. Microbiol.">
        <title>Capsulimonas corticalis gen. nov., sp. nov., an aerobic capsulated bacterium, of a novel bacterial order, Capsulimonadales ord. nov., of the class Armatimonadia of the phylum Armatimonadetes.</title>
        <authorList>
            <person name="Li J."/>
            <person name="Kudo C."/>
            <person name="Tonouchi A."/>
        </authorList>
    </citation>
    <scope>NUCLEOTIDE SEQUENCE [LARGE SCALE GENOMIC DNA]</scope>
    <source>
        <strain evidence="1 2">AX-7</strain>
    </source>
</reference>
<evidence type="ECO:0000313" key="2">
    <source>
        <dbReference type="Proteomes" id="UP000287394"/>
    </source>
</evidence>
<dbReference type="RefSeq" id="WP_119322916.1">
    <property type="nucleotide sequence ID" value="NZ_AP025739.1"/>
</dbReference>
<dbReference type="AlphaFoldDB" id="A0A402D026"/>
<dbReference type="EMBL" id="AP025739">
    <property type="protein sequence ID" value="BDI33748.1"/>
    <property type="molecule type" value="Genomic_DNA"/>
</dbReference>
<dbReference type="Proteomes" id="UP000287394">
    <property type="component" value="Chromosome"/>
</dbReference>
<name>A0A402D026_9BACT</name>
<sequence length="564" mass="60184">MTVQIARTPALRRGETPAALGIARYLWMRFHRMLGSIVALLVVSTLLDRANLWSRAGASADARDCSHVLLMLLMPVLLVLGPMIAVFEYDRNLWLLPLRTQTLVAWLMLYGSGCIALFWIVDAVCVWRPAGWNAPILFPAAALAGAQALVFAIHCQPITSGKLRAAAYLMCAAVLLGAGAGASALGASPAVLAAGSLALIPMAYAAAVTGAARTRRGDILVHRGKADRRVSGALRERFPSARHAQLWWESHWYRPYAATIAVICIGALSLPILAATFTEENSAVTALTHGARHIIVNIWADLAPLILEIALAITAMVLGIGLGFQGSGTPQGSTTQPQFFAAFPMDCAARVAAKLRTAAAGSIAAMIGAAPFLILWLAQPAWEHGRRITLAAALWSVLGFHALTIAVAGLLLLTMLIWKLQTETLCLTLTGRPWVFGAAYALIILPLSIPHVSNWLIETTSHVFSAPAKIPFLGGALAVAVLLKLAISASLLRQMRRRGLMSAQTLRQTLTLWSAATGALLILSCAAVPSEYAPWPQTALFVILLMPGVRLALAPFAAAWDRSR</sequence>
<proteinExistence type="predicted"/>